<evidence type="ECO:0000256" key="1">
    <source>
        <dbReference type="SAM" id="MobiDB-lite"/>
    </source>
</evidence>
<dbReference type="Proteomes" id="UP000518266">
    <property type="component" value="Unassembled WGS sequence"/>
</dbReference>
<protein>
    <submittedName>
        <fullName evidence="2">Uncharacterized protein</fullName>
    </submittedName>
</protein>
<evidence type="ECO:0000313" key="2">
    <source>
        <dbReference type="EMBL" id="KAF3837397.1"/>
    </source>
</evidence>
<comment type="caution">
    <text evidence="2">The sequence shown here is derived from an EMBL/GenBank/DDBJ whole genome shotgun (WGS) entry which is preliminary data.</text>
</comment>
<accession>A0A7J5XLF2</accession>
<dbReference type="AlphaFoldDB" id="A0A7J5XLF2"/>
<feature type="compositionally biased region" description="Basic and acidic residues" evidence="1">
    <location>
        <begin position="46"/>
        <end position="57"/>
    </location>
</feature>
<feature type="region of interest" description="Disordered" evidence="1">
    <location>
        <begin position="22"/>
        <end position="97"/>
    </location>
</feature>
<keyword evidence="3" id="KW-1185">Reference proteome</keyword>
<organism evidence="2 3">
    <name type="scientific">Dissostichus mawsoni</name>
    <name type="common">Antarctic cod</name>
    <dbReference type="NCBI Taxonomy" id="36200"/>
    <lineage>
        <taxon>Eukaryota</taxon>
        <taxon>Metazoa</taxon>
        <taxon>Chordata</taxon>
        <taxon>Craniata</taxon>
        <taxon>Vertebrata</taxon>
        <taxon>Euteleostomi</taxon>
        <taxon>Actinopterygii</taxon>
        <taxon>Neopterygii</taxon>
        <taxon>Teleostei</taxon>
        <taxon>Neoteleostei</taxon>
        <taxon>Acanthomorphata</taxon>
        <taxon>Eupercaria</taxon>
        <taxon>Perciformes</taxon>
        <taxon>Notothenioidei</taxon>
        <taxon>Nototheniidae</taxon>
        <taxon>Dissostichus</taxon>
    </lineage>
</organism>
<dbReference type="EMBL" id="JAAKFY010000023">
    <property type="protein sequence ID" value="KAF3837397.1"/>
    <property type="molecule type" value="Genomic_DNA"/>
</dbReference>
<reference evidence="2 3" key="1">
    <citation type="submission" date="2020-03" db="EMBL/GenBank/DDBJ databases">
        <title>Dissostichus mawsoni Genome sequencing and assembly.</title>
        <authorList>
            <person name="Park H."/>
        </authorList>
    </citation>
    <scope>NUCLEOTIDE SEQUENCE [LARGE SCALE GENOMIC DNA]</scope>
    <source>
        <strain evidence="2">DM0001</strain>
        <tissue evidence="2">Muscle</tissue>
    </source>
</reference>
<name>A0A7J5XLF2_DISMA</name>
<dbReference type="OrthoDB" id="8939548at2759"/>
<proteinExistence type="predicted"/>
<evidence type="ECO:0000313" key="3">
    <source>
        <dbReference type="Proteomes" id="UP000518266"/>
    </source>
</evidence>
<gene>
    <name evidence="2" type="ORF">F7725_004861</name>
</gene>
<sequence>MVVFLCRESEVLRVRPVIPVQWGPRDTLYGPPGPPGLPGPMGSRSDGYEGEKGDKGDVGLPGPSGTPGDGSLRSEQTLTIYKGDKGDAGSPGEPGQPLINGIVEFVGFPKGDKGLQVC</sequence>